<evidence type="ECO:0000313" key="2">
    <source>
        <dbReference type="EMBL" id="GAA0523913.1"/>
    </source>
</evidence>
<accession>A0ABP3MNK3</accession>
<dbReference type="RefSeq" id="WP_343761502.1">
    <property type="nucleotide sequence ID" value="NZ_BAAADB010000034.1"/>
</dbReference>
<dbReference type="Proteomes" id="UP001500191">
    <property type="component" value="Unassembled WGS sequence"/>
</dbReference>
<name>A0ABP3MNK3_9DEIO</name>
<reference evidence="3" key="1">
    <citation type="journal article" date="2019" name="Int. J. Syst. Evol. Microbiol.">
        <title>The Global Catalogue of Microorganisms (GCM) 10K type strain sequencing project: providing services to taxonomists for standard genome sequencing and annotation.</title>
        <authorList>
            <consortium name="The Broad Institute Genomics Platform"/>
            <consortium name="The Broad Institute Genome Sequencing Center for Infectious Disease"/>
            <person name="Wu L."/>
            <person name="Ma J."/>
        </authorList>
    </citation>
    <scope>NUCLEOTIDE SEQUENCE [LARGE SCALE GENOMIC DNA]</scope>
    <source>
        <strain evidence="3">JCM 14368</strain>
    </source>
</reference>
<protein>
    <submittedName>
        <fullName evidence="2">Uncharacterized protein</fullName>
    </submittedName>
</protein>
<feature type="compositionally biased region" description="Polar residues" evidence="1">
    <location>
        <begin position="177"/>
        <end position="187"/>
    </location>
</feature>
<organism evidence="2 3">
    <name type="scientific">Deinococcus depolymerans</name>
    <dbReference type="NCBI Taxonomy" id="392408"/>
    <lineage>
        <taxon>Bacteria</taxon>
        <taxon>Thermotogati</taxon>
        <taxon>Deinococcota</taxon>
        <taxon>Deinococci</taxon>
        <taxon>Deinococcales</taxon>
        <taxon>Deinococcaceae</taxon>
        <taxon>Deinococcus</taxon>
    </lineage>
</organism>
<gene>
    <name evidence="2" type="ORF">GCM10008937_34280</name>
</gene>
<feature type="region of interest" description="Disordered" evidence="1">
    <location>
        <begin position="367"/>
        <end position="401"/>
    </location>
</feature>
<keyword evidence="3" id="KW-1185">Reference proteome</keyword>
<comment type="caution">
    <text evidence="2">The sequence shown here is derived from an EMBL/GenBank/DDBJ whole genome shotgun (WGS) entry which is preliminary data.</text>
</comment>
<evidence type="ECO:0000256" key="1">
    <source>
        <dbReference type="SAM" id="MobiDB-lite"/>
    </source>
</evidence>
<proteinExistence type="predicted"/>
<dbReference type="EMBL" id="BAAADB010000034">
    <property type="protein sequence ID" value="GAA0523913.1"/>
    <property type="molecule type" value="Genomic_DNA"/>
</dbReference>
<evidence type="ECO:0000313" key="3">
    <source>
        <dbReference type="Proteomes" id="UP001500191"/>
    </source>
</evidence>
<sequence length="452" mass="48159">MTGAIVTSSGDHHRGFHQCPNVLRDKYMPLIGGDGYGYLNYLLSWANTNATLSVRRMKKDLAWSQDKLQRVQAQVLEHCAHFVSMTPGDRVSANSWHLDMEKVWLENHVHMGQSAAERLAKKGVPEIGTRRKSSPQGVPETGTEGVPKVGTGGVPEIGTYKDTSLNTPKKTGGEYNLESNARANQPQGAPVVEPGSAPVTTSFAARETAGGQTSPAAGVAVLPPDGGAADAAVTDSDLKFLFGDQVTEGQELGTVTEVPEVLGGAVGPLTAQDAQEALSGLKDEPHDPEATRALLLPALGGEKRLNALMQETPPSLKAGGRRGWIMQITPERAAELISLGRQNAGSGNQWTYIIRLLDEEVGAQIRKGQQAGSGRSWDTDVSGGANFPQAKPAVTPEPEQPADVVRVGTIWEHKHTAGRIVTVTAVDGGYVELDGSETVMQYLINKDFRRVG</sequence>
<feature type="region of interest" description="Disordered" evidence="1">
    <location>
        <begin position="122"/>
        <end position="197"/>
    </location>
</feature>